<evidence type="ECO:0000256" key="2">
    <source>
        <dbReference type="RuleBase" id="RU362097"/>
    </source>
</evidence>
<accession>A0A328AYC0</accession>
<organism evidence="4 5">
    <name type="scientific">Phenylobacterium hankyongense</name>
    <dbReference type="NCBI Taxonomy" id="1813876"/>
    <lineage>
        <taxon>Bacteria</taxon>
        <taxon>Pseudomonadati</taxon>
        <taxon>Pseudomonadota</taxon>
        <taxon>Alphaproteobacteria</taxon>
        <taxon>Caulobacterales</taxon>
        <taxon>Caulobacteraceae</taxon>
        <taxon>Phenylobacterium</taxon>
    </lineage>
</organism>
<evidence type="ECO:0000256" key="3">
    <source>
        <dbReference type="SAM" id="Coils"/>
    </source>
</evidence>
<protein>
    <submittedName>
        <fullName evidence="4">TolC family protein</fullName>
    </submittedName>
</protein>
<reference evidence="5" key="1">
    <citation type="submission" date="2018-05" db="EMBL/GenBank/DDBJ databases">
        <authorList>
            <person name="Li X."/>
        </authorList>
    </citation>
    <scope>NUCLEOTIDE SEQUENCE [LARGE SCALE GENOMIC DNA]</scope>
    <source>
        <strain evidence="5">HKS-05</strain>
    </source>
</reference>
<feature type="signal peptide" evidence="2">
    <location>
        <begin position="1"/>
        <end position="24"/>
    </location>
</feature>
<keyword evidence="2" id="KW-0472">Membrane</keyword>
<keyword evidence="2" id="KW-0732">Signal</keyword>
<sequence>MRPAFPAVLVACIALAACASVRTADVRLPAAFEAPPGAAADAVALDRWWTAFNDPQLTGLVEQALAANPDARSAAARLDEARATRTSALVGFLPQGNLAGSAKKTHSTQLAGTPIDIPGFSTSGDSEAYSGTFNVSWELDLFGRIFAARRAANADVAAARFDYEATRASLAAQVADAYFQARGLAIQLADAHETARIERSLYDIATRRAQAGLAATADADRVAGDLSQADAQVAALEAQLQAQRRTLLILAGRTVEPTANIDVPPSVGAPPPVPAAVPSQLLARRPDVRRAQAQVASAAGRLDVAKLAFLPTFTLTPGVGWSKNVQPGFFAETSNWSIGAGVTQPVLNIPNLLAQLHIQNARTEQSVIAYEKAVQTAFSESEGALVNLDADRRRVAILTEGEARAARAAKASRIGYDRGLNDLQTTLSTEQSWRSVRSQLTAAQVQALRRAVQAYKALGGGWPAQAFPSIAQAR</sequence>
<dbReference type="InterPro" id="IPR010131">
    <property type="entry name" value="MdtP/NodT-like"/>
</dbReference>
<comment type="caution">
    <text evidence="4">The sequence shown here is derived from an EMBL/GenBank/DDBJ whole genome shotgun (WGS) entry which is preliminary data.</text>
</comment>
<keyword evidence="2" id="KW-0564">Palmitate</keyword>
<dbReference type="Gene3D" id="2.20.200.10">
    <property type="entry name" value="Outer membrane efflux proteins (OEP)"/>
    <property type="match status" value="1"/>
</dbReference>
<keyword evidence="3" id="KW-0175">Coiled coil</keyword>
<dbReference type="PROSITE" id="PS51257">
    <property type="entry name" value="PROKAR_LIPOPROTEIN"/>
    <property type="match status" value="1"/>
</dbReference>
<dbReference type="SUPFAM" id="SSF56954">
    <property type="entry name" value="Outer membrane efflux proteins (OEP)"/>
    <property type="match status" value="1"/>
</dbReference>
<dbReference type="InterPro" id="IPR003423">
    <property type="entry name" value="OMP_efflux"/>
</dbReference>
<dbReference type="OrthoDB" id="9770517at2"/>
<dbReference type="GO" id="GO:0015562">
    <property type="term" value="F:efflux transmembrane transporter activity"/>
    <property type="evidence" value="ECO:0007669"/>
    <property type="project" value="InterPro"/>
</dbReference>
<dbReference type="PANTHER" id="PTHR30203:SF30">
    <property type="entry name" value="OUTER MEMBRANE PROTEIN-RELATED"/>
    <property type="match status" value="1"/>
</dbReference>
<name>A0A328AYC0_9CAUL</name>
<keyword evidence="2" id="KW-0449">Lipoprotein</keyword>
<feature type="chain" id="PRO_5016194256" evidence="2">
    <location>
        <begin position="25"/>
        <end position="474"/>
    </location>
</feature>
<comment type="similarity">
    <text evidence="1 2">Belongs to the outer membrane factor (OMF) (TC 1.B.17) family.</text>
</comment>
<keyword evidence="5" id="KW-1185">Reference proteome</keyword>
<dbReference type="Proteomes" id="UP000249842">
    <property type="component" value="Unassembled WGS sequence"/>
</dbReference>
<gene>
    <name evidence="4" type="ORF">DJ021_08950</name>
</gene>
<dbReference type="Gene3D" id="1.20.1600.10">
    <property type="entry name" value="Outer membrane efflux proteins (OEP)"/>
    <property type="match status" value="1"/>
</dbReference>
<dbReference type="PANTHER" id="PTHR30203">
    <property type="entry name" value="OUTER MEMBRANE CATION EFFLUX PROTEIN"/>
    <property type="match status" value="1"/>
</dbReference>
<dbReference type="NCBIfam" id="TIGR01845">
    <property type="entry name" value="outer_NodT"/>
    <property type="match status" value="1"/>
</dbReference>
<evidence type="ECO:0000313" key="5">
    <source>
        <dbReference type="Proteomes" id="UP000249842"/>
    </source>
</evidence>
<dbReference type="EMBL" id="QFYP01000001">
    <property type="protein sequence ID" value="RAK59923.1"/>
    <property type="molecule type" value="Genomic_DNA"/>
</dbReference>
<proteinExistence type="inferred from homology"/>
<keyword evidence="2" id="KW-0812">Transmembrane</keyword>
<evidence type="ECO:0000313" key="4">
    <source>
        <dbReference type="EMBL" id="RAK59923.1"/>
    </source>
</evidence>
<dbReference type="GO" id="GO:0005886">
    <property type="term" value="C:plasma membrane"/>
    <property type="evidence" value="ECO:0007669"/>
    <property type="project" value="UniProtKB-SubCell"/>
</dbReference>
<keyword evidence="2" id="KW-1134">Transmembrane beta strand</keyword>
<dbReference type="Pfam" id="PF02321">
    <property type="entry name" value="OEP"/>
    <property type="match status" value="2"/>
</dbReference>
<feature type="coiled-coil region" evidence="3">
    <location>
        <begin position="219"/>
        <end position="246"/>
    </location>
</feature>
<comment type="subcellular location">
    <subcellularLocation>
        <location evidence="2">Cell membrane</location>
        <topology evidence="2">Lipid-anchor</topology>
    </subcellularLocation>
</comment>
<dbReference type="AlphaFoldDB" id="A0A328AYC0"/>
<evidence type="ECO:0000256" key="1">
    <source>
        <dbReference type="ARBA" id="ARBA00007613"/>
    </source>
</evidence>